<evidence type="ECO:0000313" key="5">
    <source>
        <dbReference type="EMBL" id="SMY12246.1"/>
    </source>
</evidence>
<evidence type="ECO:0000256" key="3">
    <source>
        <dbReference type="SAM" id="MobiDB-lite"/>
    </source>
</evidence>
<dbReference type="SUPFAM" id="SSF52821">
    <property type="entry name" value="Rhodanese/Cell cycle control phosphatase"/>
    <property type="match status" value="2"/>
</dbReference>
<dbReference type="InterPro" id="IPR036873">
    <property type="entry name" value="Rhodanese-like_dom_sf"/>
</dbReference>
<sequence length="344" mass="35680">MTETRSRVLLTVDELADLLRPDSAAASPSSAARSAPVLLDVRWTLTQPDGRQDFSAGHIPGAQYVALDTELSDHTSDDPARGRHPLPREDQFEATVRSWGVRTGTPVVVYDDVAGQAAARAWWMLRWAGHDDVRVLDGGWSAWRDAGLPEATGLPEETGQPDEEGLPDAEGPRDGTGASDPTASSGEGGLFVIRPGSMPSLTADEAAALAGSGSGVLLDARAPERFEGRAEPLDPQAGHIPGAHNAPAGSSTANGHFRSSEELVDYYGGVGAADTEGMTAEGTIRTIGAYCGSGVSASHTVLALASIGVEAALFPGSWSAWSNDSARPVATGTAEDETVHPPQA</sequence>
<feature type="region of interest" description="Disordered" evidence="3">
    <location>
        <begin position="322"/>
        <end position="344"/>
    </location>
</feature>
<keyword evidence="5" id="KW-0670">Pyruvate</keyword>
<dbReference type="Proteomes" id="UP000234462">
    <property type="component" value="Unassembled WGS sequence"/>
</dbReference>
<dbReference type="GO" id="GO:0016784">
    <property type="term" value="F:3-mercaptopyruvate sulfurtransferase activity"/>
    <property type="evidence" value="ECO:0007669"/>
    <property type="project" value="UniProtKB-EC"/>
</dbReference>
<evidence type="ECO:0000313" key="6">
    <source>
        <dbReference type="Proteomes" id="UP000234462"/>
    </source>
</evidence>
<dbReference type="PROSITE" id="PS50206">
    <property type="entry name" value="RHODANESE_3"/>
    <property type="match status" value="2"/>
</dbReference>
<dbReference type="EC" id="2.8.1.2" evidence="5"/>
<proteinExistence type="predicted"/>
<keyword evidence="2" id="KW-0677">Repeat</keyword>
<dbReference type="Gene3D" id="3.40.250.10">
    <property type="entry name" value="Rhodanese-like domain"/>
    <property type="match status" value="2"/>
</dbReference>
<accession>A0A2H1L5Q8</accession>
<dbReference type="InterPro" id="IPR001307">
    <property type="entry name" value="Thiosulphate_STrfase_CS"/>
</dbReference>
<dbReference type="AlphaFoldDB" id="A0A2H1L5Q8"/>
<dbReference type="PANTHER" id="PTHR11364">
    <property type="entry name" value="THIOSULFATE SULFERTANSFERASE"/>
    <property type="match status" value="1"/>
</dbReference>
<feature type="domain" description="Rhodanese" evidence="4">
    <location>
        <begin position="211"/>
        <end position="330"/>
    </location>
</feature>
<feature type="domain" description="Rhodanese" evidence="4">
    <location>
        <begin position="32"/>
        <end position="152"/>
    </location>
</feature>
<dbReference type="InterPro" id="IPR001763">
    <property type="entry name" value="Rhodanese-like_dom"/>
</dbReference>
<name>A0A2H1L5Q8_9MICO</name>
<dbReference type="OrthoDB" id="9770030at2"/>
<reference evidence="6" key="1">
    <citation type="submission" date="2017-03" db="EMBL/GenBank/DDBJ databases">
        <authorList>
            <person name="Monnet C."/>
        </authorList>
    </citation>
    <scope>NUCLEOTIDE SEQUENCE [LARGE SCALE GENOMIC DNA]</scope>
    <source>
        <strain evidence="6">SJ5-8</strain>
    </source>
</reference>
<dbReference type="EC" id="2.8.1.1" evidence="5"/>
<evidence type="ECO:0000256" key="2">
    <source>
        <dbReference type="ARBA" id="ARBA00022737"/>
    </source>
</evidence>
<dbReference type="Pfam" id="PF00581">
    <property type="entry name" value="Rhodanese"/>
    <property type="match status" value="2"/>
</dbReference>
<organism evidence="5 6">
    <name type="scientific">Brevibacterium jeotgali</name>
    <dbReference type="NCBI Taxonomy" id="1262550"/>
    <lineage>
        <taxon>Bacteria</taxon>
        <taxon>Bacillati</taxon>
        <taxon>Actinomycetota</taxon>
        <taxon>Actinomycetes</taxon>
        <taxon>Micrococcales</taxon>
        <taxon>Brevibacteriaceae</taxon>
        <taxon>Brevibacterium</taxon>
    </lineage>
</organism>
<evidence type="ECO:0000259" key="4">
    <source>
        <dbReference type="PROSITE" id="PS50206"/>
    </source>
</evidence>
<dbReference type="RefSeq" id="WP_101589189.1">
    <property type="nucleotide sequence ID" value="NZ_FXZM01000008.1"/>
</dbReference>
<dbReference type="EMBL" id="FXZM01000008">
    <property type="protein sequence ID" value="SMY12246.1"/>
    <property type="molecule type" value="Genomic_DNA"/>
</dbReference>
<keyword evidence="6" id="KW-1185">Reference proteome</keyword>
<dbReference type="SMART" id="SM00450">
    <property type="entry name" value="RHOD"/>
    <property type="match status" value="2"/>
</dbReference>
<dbReference type="CDD" id="cd01448">
    <property type="entry name" value="TST_Repeat_1"/>
    <property type="match status" value="1"/>
</dbReference>
<dbReference type="InterPro" id="IPR045078">
    <property type="entry name" value="TST/MPST-like"/>
</dbReference>
<dbReference type="PROSITE" id="PS00380">
    <property type="entry name" value="RHODANESE_1"/>
    <property type="match status" value="1"/>
</dbReference>
<evidence type="ECO:0000256" key="1">
    <source>
        <dbReference type="ARBA" id="ARBA00022679"/>
    </source>
</evidence>
<keyword evidence="1 5" id="KW-0808">Transferase</keyword>
<gene>
    <name evidence="5" type="ORF">BJEO58_01840</name>
</gene>
<protein>
    <submittedName>
        <fullName evidence="5">Thiosulfate/3-mercaptopyruvate sulfurtransferase</fullName>
        <ecNumber evidence="5">2.8.1.1</ecNumber>
        <ecNumber evidence="5">2.8.1.2</ecNumber>
    </submittedName>
</protein>
<feature type="region of interest" description="Disordered" evidence="3">
    <location>
        <begin position="146"/>
        <end position="197"/>
    </location>
</feature>
<dbReference type="PANTHER" id="PTHR11364:SF27">
    <property type="entry name" value="SULFURTRANSFERASE"/>
    <property type="match status" value="1"/>
</dbReference>
<dbReference type="GO" id="GO:0004792">
    <property type="term" value="F:thiosulfate-cyanide sulfurtransferase activity"/>
    <property type="evidence" value="ECO:0007669"/>
    <property type="project" value="UniProtKB-EC"/>
</dbReference>